<evidence type="ECO:0000256" key="1">
    <source>
        <dbReference type="SAM" id="MobiDB-lite"/>
    </source>
</evidence>
<protein>
    <submittedName>
        <fullName evidence="2">Uncharacterized protein</fullName>
    </submittedName>
</protein>
<keyword evidence="3" id="KW-1185">Reference proteome</keyword>
<name>A0AA38XAS4_9EURO</name>
<dbReference type="AlphaFoldDB" id="A0AA38XAS4"/>
<dbReference type="PANTHER" id="PTHR15992:SF5">
    <property type="entry name" value="HOLLIDAY JUNCTION RECOGNITION PROTEIN"/>
    <property type="match status" value="1"/>
</dbReference>
<evidence type="ECO:0000313" key="3">
    <source>
        <dbReference type="Proteomes" id="UP001172673"/>
    </source>
</evidence>
<reference evidence="2" key="1">
    <citation type="submission" date="2022-10" db="EMBL/GenBank/DDBJ databases">
        <title>Culturing micro-colonial fungi from biological soil crusts in the Mojave desert and describing Neophaeococcomyces mojavensis, and introducing the new genera and species Taxawa tesnikishii.</title>
        <authorList>
            <person name="Kurbessoian T."/>
            <person name="Stajich J.E."/>
        </authorList>
    </citation>
    <scope>NUCLEOTIDE SEQUENCE</scope>
    <source>
        <strain evidence="2">TK_41</strain>
    </source>
</reference>
<gene>
    <name evidence="2" type="ORF">H2200_006367</name>
</gene>
<dbReference type="EMBL" id="JAPDRK010000008">
    <property type="protein sequence ID" value="KAJ9610037.1"/>
    <property type="molecule type" value="Genomic_DNA"/>
</dbReference>
<feature type="region of interest" description="Disordered" evidence="1">
    <location>
        <begin position="578"/>
        <end position="601"/>
    </location>
</feature>
<dbReference type="GO" id="GO:0042393">
    <property type="term" value="F:histone binding"/>
    <property type="evidence" value="ECO:0007669"/>
    <property type="project" value="InterPro"/>
</dbReference>
<evidence type="ECO:0000313" key="2">
    <source>
        <dbReference type="EMBL" id="KAJ9610037.1"/>
    </source>
</evidence>
<proteinExistence type="predicted"/>
<feature type="region of interest" description="Disordered" evidence="1">
    <location>
        <begin position="320"/>
        <end position="341"/>
    </location>
</feature>
<feature type="compositionally biased region" description="Basic and acidic residues" evidence="1">
    <location>
        <begin position="1"/>
        <end position="11"/>
    </location>
</feature>
<dbReference type="PANTHER" id="PTHR15992">
    <property type="entry name" value="HOLLIDAY JUNCTION RECOGNITION PROTEIN"/>
    <property type="match status" value="1"/>
</dbReference>
<organism evidence="2 3">
    <name type="scientific">Cladophialophora chaetospira</name>
    <dbReference type="NCBI Taxonomy" id="386627"/>
    <lineage>
        <taxon>Eukaryota</taxon>
        <taxon>Fungi</taxon>
        <taxon>Dikarya</taxon>
        <taxon>Ascomycota</taxon>
        <taxon>Pezizomycotina</taxon>
        <taxon>Eurotiomycetes</taxon>
        <taxon>Chaetothyriomycetidae</taxon>
        <taxon>Chaetothyriales</taxon>
        <taxon>Herpotrichiellaceae</taxon>
        <taxon>Cladophialophora</taxon>
    </lineage>
</organism>
<dbReference type="GO" id="GO:0005634">
    <property type="term" value="C:nucleus"/>
    <property type="evidence" value="ECO:0007669"/>
    <property type="project" value="InterPro"/>
</dbReference>
<comment type="caution">
    <text evidence="2">The sequence shown here is derived from an EMBL/GenBank/DDBJ whole genome shotgun (WGS) entry which is preliminary data.</text>
</comment>
<feature type="region of interest" description="Disordered" evidence="1">
    <location>
        <begin position="1"/>
        <end position="32"/>
    </location>
</feature>
<dbReference type="Gene3D" id="1.10.20.10">
    <property type="entry name" value="Histone, subunit A"/>
    <property type="match status" value="1"/>
</dbReference>
<dbReference type="InterPro" id="IPR018465">
    <property type="entry name" value="Scm3/HJURP"/>
</dbReference>
<dbReference type="InterPro" id="IPR009072">
    <property type="entry name" value="Histone-fold"/>
</dbReference>
<feature type="compositionally biased region" description="Basic and acidic residues" evidence="1">
    <location>
        <begin position="585"/>
        <end position="601"/>
    </location>
</feature>
<feature type="region of interest" description="Disordered" evidence="1">
    <location>
        <begin position="163"/>
        <end position="182"/>
    </location>
</feature>
<sequence>MDEHEIEEPFRKRPRLSMFPSDDQLDDDLGGRRTRNDLLLKSRFESIFDKYSHDFSGIGDEIDTVSGDVVVDNGHIQSMENETDPGGLHNARGQTLLRAITEAINDEEEGDYYNPDADEVRTSIEEIAASAAMAEVQRETTPMDSDEELFLPVLARASYITPPDSRESHITVHSESASDHESLFDAHPAERSTSPDSLFEVKRESTDSDLTNPLLEFTRADEEMDDTSIMQKFGPQVGREVLSIIQRARNAAYQAHIEPAWRIPTSIVPPEQFGTSSKSRTPVPLLATPPELHETVSPEHAKSLWAPTRFRSTKRAVRQASATKRIRAESPDPLQEDFADNNEKCHEELDNGDLSDWLEEERPKKIQKRGKQIDEQVVQMKKGICFYCQRQWSGRVGVYKHWVKLATQFDRGEIDDDDIHDLEYIHSYVATSSRASRGPRLMVSDFKTLVELHEGAGISFDEIAEIRALRTKKNGLALNDVYDRYRTVTDELANDSAEWSNEELQTLQELCKNPKRDMNHFASSFENRSSLEIGDKLADIWLGELIDSGQIFARAVQQQWTALPTRVEDGDARPQFAREPSMDELFIKEEPGSDDELFGRG</sequence>
<dbReference type="Pfam" id="PF10384">
    <property type="entry name" value="Scm3"/>
    <property type="match status" value="1"/>
</dbReference>
<feature type="compositionally biased region" description="Basic and acidic residues" evidence="1">
    <location>
        <begin position="164"/>
        <end position="182"/>
    </location>
</feature>
<dbReference type="GO" id="GO:0046982">
    <property type="term" value="F:protein heterodimerization activity"/>
    <property type="evidence" value="ECO:0007669"/>
    <property type="project" value="InterPro"/>
</dbReference>
<dbReference type="Proteomes" id="UP001172673">
    <property type="component" value="Unassembled WGS sequence"/>
</dbReference>
<accession>A0AA38XAS4</accession>